<evidence type="ECO:0000259" key="12">
    <source>
        <dbReference type="Pfam" id="PF00593"/>
    </source>
</evidence>
<dbReference type="Pfam" id="PF00593">
    <property type="entry name" value="TonB_dep_Rec_b-barrel"/>
    <property type="match status" value="1"/>
</dbReference>
<dbReference type="SUPFAM" id="SSF49464">
    <property type="entry name" value="Carboxypeptidase regulatory domain-like"/>
    <property type="match status" value="1"/>
</dbReference>
<evidence type="ECO:0000256" key="8">
    <source>
        <dbReference type="ARBA" id="ARBA00023170"/>
    </source>
</evidence>
<keyword evidence="8 14" id="KW-0675">Receptor</keyword>
<evidence type="ECO:0000256" key="2">
    <source>
        <dbReference type="ARBA" id="ARBA00022448"/>
    </source>
</evidence>
<comment type="similarity">
    <text evidence="10 11">Belongs to the TonB-dependent receptor family.</text>
</comment>
<evidence type="ECO:0000256" key="5">
    <source>
        <dbReference type="ARBA" id="ARBA00022729"/>
    </source>
</evidence>
<feature type="domain" description="TonB-dependent receptor plug" evidence="13">
    <location>
        <begin position="137"/>
        <end position="240"/>
    </location>
</feature>
<keyword evidence="5" id="KW-0732">Signal</keyword>
<name>A0A5B8VI69_9BACT</name>
<evidence type="ECO:0000256" key="9">
    <source>
        <dbReference type="ARBA" id="ARBA00023237"/>
    </source>
</evidence>
<dbReference type="Pfam" id="PF07715">
    <property type="entry name" value="Plug"/>
    <property type="match status" value="1"/>
</dbReference>
<dbReference type="Gene3D" id="2.60.40.1120">
    <property type="entry name" value="Carboxypeptidase-like, regulatory domain"/>
    <property type="match status" value="1"/>
</dbReference>
<dbReference type="InterPro" id="IPR036942">
    <property type="entry name" value="Beta-barrel_TonB_sf"/>
</dbReference>
<dbReference type="CDD" id="cd01347">
    <property type="entry name" value="ligand_gated_channel"/>
    <property type="match status" value="1"/>
</dbReference>
<dbReference type="PANTHER" id="PTHR30069">
    <property type="entry name" value="TONB-DEPENDENT OUTER MEMBRANE RECEPTOR"/>
    <property type="match status" value="1"/>
</dbReference>
<dbReference type="InterPro" id="IPR012910">
    <property type="entry name" value="Plug_dom"/>
</dbReference>
<evidence type="ECO:0000256" key="7">
    <source>
        <dbReference type="ARBA" id="ARBA00023136"/>
    </source>
</evidence>
<proteinExistence type="inferred from homology"/>
<dbReference type="Gene3D" id="2.40.170.20">
    <property type="entry name" value="TonB-dependent receptor, beta-barrel domain"/>
    <property type="match status" value="1"/>
</dbReference>
<dbReference type="InterPro" id="IPR000531">
    <property type="entry name" value="Beta-barrel_TonB"/>
</dbReference>
<keyword evidence="15" id="KW-1185">Reference proteome</keyword>
<dbReference type="EMBL" id="CP042434">
    <property type="protein sequence ID" value="QEC70989.1"/>
    <property type="molecule type" value="Genomic_DNA"/>
</dbReference>
<reference evidence="14 15" key="1">
    <citation type="journal article" date="2017" name="Int. J. Syst. Evol. Microbiol.">
        <title>Arachidicoccus ginsenosidivorans sp. nov., with ginsenoside-converting activity isolated from ginseng cultivating soil.</title>
        <authorList>
            <person name="Siddiqi M.Z."/>
            <person name="Aslam Z."/>
            <person name="Im W.T."/>
        </authorList>
    </citation>
    <scope>NUCLEOTIDE SEQUENCE [LARGE SCALE GENOMIC DNA]</scope>
    <source>
        <strain evidence="14 15">Gsoil 809</strain>
    </source>
</reference>
<gene>
    <name evidence="14" type="ORF">FSB73_04125</name>
</gene>
<dbReference type="Pfam" id="PF13620">
    <property type="entry name" value="CarboxypepD_reg"/>
    <property type="match status" value="1"/>
</dbReference>
<keyword evidence="4 10" id="KW-0812">Transmembrane</keyword>
<feature type="domain" description="TonB-dependent receptor-like beta-barrel" evidence="12">
    <location>
        <begin position="476"/>
        <end position="745"/>
    </location>
</feature>
<evidence type="ECO:0000256" key="10">
    <source>
        <dbReference type="PROSITE-ProRule" id="PRU01360"/>
    </source>
</evidence>
<dbReference type="InterPro" id="IPR037066">
    <property type="entry name" value="Plug_dom_sf"/>
</dbReference>
<keyword evidence="7 10" id="KW-0472">Membrane</keyword>
<keyword evidence="2 10" id="KW-0813">Transport</keyword>
<dbReference type="GO" id="GO:0009279">
    <property type="term" value="C:cell outer membrane"/>
    <property type="evidence" value="ECO:0007669"/>
    <property type="project" value="UniProtKB-SubCell"/>
</dbReference>
<evidence type="ECO:0000256" key="1">
    <source>
        <dbReference type="ARBA" id="ARBA00004571"/>
    </source>
</evidence>
<evidence type="ECO:0000259" key="13">
    <source>
        <dbReference type="Pfam" id="PF07715"/>
    </source>
</evidence>
<dbReference type="RefSeq" id="WP_146780248.1">
    <property type="nucleotide sequence ID" value="NZ_CP042434.1"/>
</dbReference>
<dbReference type="InterPro" id="IPR039426">
    <property type="entry name" value="TonB-dep_rcpt-like"/>
</dbReference>
<dbReference type="PROSITE" id="PS52016">
    <property type="entry name" value="TONB_DEPENDENT_REC_3"/>
    <property type="match status" value="1"/>
</dbReference>
<dbReference type="KEGG" id="agi:FSB73_04125"/>
<keyword evidence="6 11" id="KW-0798">TonB box</keyword>
<dbReference type="OrthoDB" id="1109239at2"/>
<dbReference type="Proteomes" id="UP000321291">
    <property type="component" value="Chromosome"/>
</dbReference>
<organism evidence="14 15">
    <name type="scientific">Arachidicoccus ginsenosidivorans</name>
    <dbReference type="NCBI Taxonomy" id="496057"/>
    <lineage>
        <taxon>Bacteria</taxon>
        <taxon>Pseudomonadati</taxon>
        <taxon>Bacteroidota</taxon>
        <taxon>Chitinophagia</taxon>
        <taxon>Chitinophagales</taxon>
        <taxon>Chitinophagaceae</taxon>
        <taxon>Arachidicoccus</taxon>
    </lineage>
</organism>
<dbReference type="Gene3D" id="2.170.130.10">
    <property type="entry name" value="TonB-dependent receptor, plug domain"/>
    <property type="match status" value="1"/>
</dbReference>
<dbReference type="GO" id="GO:0015344">
    <property type="term" value="F:siderophore uptake transmembrane transporter activity"/>
    <property type="evidence" value="ECO:0007669"/>
    <property type="project" value="TreeGrafter"/>
</dbReference>
<evidence type="ECO:0000256" key="6">
    <source>
        <dbReference type="ARBA" id="ARBA00023077"/>
    </source>
</evidence>
<dbReference type="GO" id="GO:0044718">
    <property type="term" value="P:siderophore transmembrane transport"/>
    <property type="evidence" value="ECO:0007669"/>
    <property type="project" value="TreeGrafter"/>
</dbReference>
<evidence type="ECO:0000313" key="15">
    <source>
        <dbReference type="Proteomes" id="UP000321291"/>
    </source>
</evidence>
<keyword evidence="3 10" id="KW-1134">Transmembrane beta strand</keyword>
<protein>
    <submittedName>
        <fullName evidence="14">TonB-dependent receptor</fullName>
    </submittedName>
</protein>
<comment type="subcellular location">
    <subcellularLocation>
        <location evidence="1 10">Cell outer membrane</location>
        <topology evidence="1 10">Multi-pass membrane protein</topology>
    </subcellularLocation>
</comment>
<evidence type="ECO:0000256" key="4">
    <source>
        <dbReference type="ARBA" id="ARBA00022692"/>
    </source>
</evidence>
<dbReference type="InterPro" id="IPR008969">
    <property type="entry name" value="CarboxyPept-like_regulatory"/>
</dbReference>
<dbReference type="PANTHER" id="PTHR30069:SF29">
    <property type="entry name" value="HEMOGLOBIN AND HEMOGLOBIN-HAPTOGLOBIN-BINDING PROTEIN 1-RELATED"/>
    <property type="match status" value="1"/>
</dbReference>
<dbReference type="AlphaFoldDB" id="A0A5B8VI69"/>
<evidence type="ECO:0000313" key="14">
    <source>
        <dbReference type="EMBL" id="QEC70989.1"/>
    </source>
</evidence>
<dbReference type="SUPFAM" id="SSF56935">
    <property type="entry name" value="Porins"/>
    <property type="match status" value="1"/>
</dbReference>
<keyword evidence="9 10" id="KW-0998">Cell outer membrane</keyword>
<evidence type="ECO:0000256" key="11">
    <source>
        <dbReference type="RuleBase" id="RU003357"/>
    </source>
</evidence>
<sequence>MNQAGSGMRLLLIVFLYMIIGKETLLAKSVVIADSSVVLTGIVYDSATRPLSGVQVKLTAPNGTLFNTTDEAGRFVFNGLKKQRVTLALSKAGYRSVYQQIDLNKATTKLHIQLISFASKLQQVVVTGTIEPVGLQKSIYRVRVIDHKAIERRHAADVLDVLRTITGVRLSTDQTLGETDISLLGMSGENIKVLLDGVPLLDRGATRNSLSQIDLHNIERIEIVEGPLSVMYGADALAGVINIITRRQAVDTSALKVPKLGRLGIDLNLLEQTAGKQYQLFDKQGQHNGNLSMHWQKGKVFADGSLTRNNFGRWQKKENAGKRTKDWLPKEQWLASGRVGFQGKKWTGWYRYQYLQEDIWSYGEVNPNTSTATDKEYLTDRTTELVNLSWTPKTDWHFNLDGSYQGYSRRTRTTTFNTETSVRNLIPDPALQEKSDFNSGFVRITGHRRMSERLEILTGIELAHEKGSGPRIEGEPSIDNYSLFLSGDYKPTSWMAIRPGLRFSKNSIYDAPPVIPALNAKFNLSHDLSVRLSYARGFRAPALRELYFWFFDANHSIKGNENLKAEYAHAYAASLSWHRFPAEGIQYTADWNIFYSDYRNRIELAIDPALGTNVYSYINLAKYKTLGTSLHGSLQKEGLHAGLGFSYIAKYNTYVDDEDYKDGHLPTFIWSPELSADLDYTFARPKLELSMQYKFTGTLSQYEIDEINGKQQAYLAKTASFNWLDFSLSKSLIKSLKLSVGVKNIFDITDINNTSMGGAEAHSTGGPLPLSYGRSYFVAVHWHWP</sequence>
<accession>A0A5B8VI69</accession>
<evidence type="ECO:0000256" key="3">
    <source>
        <dbReference type="ARBA" id="ARBA00022452"/>
    </source>
</evidence>